<dbReference type="GO" id="GO:0003700">
    <property type="term" value="F:DNA-binding transcription factor activity"/>
    <property type="evidence" value="ECO:0007669"/>
    <property type="project" value="InterPro"/>
</dbReference>
<gene>
    <name evidence="2" type="ORF">ERL59_04065</name>
</gene>
<keyword evidence="3" id="KW-1185">Reference proteome</keyword>
<reference evidence="2 3" key="1">
    <citation type="submission" date="2019-01" db="EMBL/GenBank/DDBJ databases">
        <title>Chengkuizengella sp. nov., isolated from deep-sea sediment of East Pacific Ocean.</title>
        <authorList>
            <person name="Yang J."/>
            <person name="Lai Q."/>
            <person name="Shao Z."/>
        </authorList>
    </citation>
    <scope>NUCLEOTIDE SEQUENCE [LARGE SCALE GENOMIC DNA]</scope>
    <source>
        <strain evidence="2 3">YPA3-1-1</strain>
    </source>
</reference>
<evidence type="ECO:0000313" key="3">
    <source>
        <dbReference type="Proteomes" id="UP000448943"/>
    </source>
</evidence>
<dbReference type="RefSeq" id="WP_160644790.1">
    <property type="nucleotide sequence ID" value="NZ_SIJB01000009.1"/>
</dbReference>
<name>A0A6N9PZA2_9BACL</name>
<dbReference type="EMBL" id="SIJB01000009">
    <property type="protein sequence ID" value="NBI28132.1"/>
    <property type="molecule type" value="Genomic_DNA"/>
</dbReference>
<evidence type="ECO:0000259" key="1">
    <source>
        <dbReference type="Pfam" id="PF04545"/>
    </source>
</evidence>
<organism evidence="2 3">
    <name type="scientific">Chengkuizengella marina</name>
    <dbReference type="NCBI Taxonomy" id="2507566"/>
    <lineage>
        <taxon>Bacteria</taxon>
        <taxon>Bacillati</taxon>
        <taxon>Bacillota</taxon>
        <taxon>Bacilli</taxon>
        <taxon>Bacillales</taxon>
        <taxon>Paenibacillaceae</taxon>
        <taxon>Chengkuizengella</taxon>
    </lineage>
</organism>
<feature type="domain" description="RNA polymerase sigma-70 region 4" evidence="1">
    <location>
        <begin position="73"/>
        <end position="115"/>
    </location>
</feature>
<dbReference type="SUPFAM" id="SSF88659">
    <property type="entry name" value="Sigma3 and sigma4 domains of RNA polymerase sigma factors"/>
    <property type="match status" value="1"/>
</dbReference>
<comment type="caution">
    <text evidence="2">The sequence shown here is derived from an EMBL/GenBank/DDBJ whole genome shotgun (WGS) entry which is preliminary data.</text>
</comment>
<evidence type="ECO:0000313" key="2">
    <source>
        <dbReference type="EMBL" id="NBI28132.1"/>
    </source>
</evidence>
<dbReference type="InterPro" id="IPR013324">
    <property type="entry name" value="RNA_pol_sigma_r3/r4-like"/>
</dbReference>
<dbReference type="OrthoDB" id="2471618at2"/>
<protein>
    <submittedName>
        <fullName evidence="2">Sigma-70 family RNA polymerase sigma factor</fullName>
    </submittedName>
</protein>
<dbReference type="GO" id="GO:0006352">
    <property type="term" value="P:DNA-templated transcription initiation"/>
    <property type="evidence" value="ECO:0007669"/>
    <property type="project" value="InterPro"/>
</dbReference>
<proteinExistence type="predicted"/>
<dbReference type="InterPro" id="IPR007630">
    <property type="entry name" value="RNA_pol_sigma70_r4"/>
</dbReference>
<accession>A0A6N9PZA2</accession>
<sequence length="120" mass="14233">MSLEIEETIGAMDTYRILLKRMAWRIQYAAKVRRKKECLVEFDEYVYTTQSFLQDMVSKYYLLDLLSLLSSNKEKYILQKIYIDGFTELELAKELNISQQAVNKCKKKAIQTIRQKIATF</sequence>
<dbReference type="AlphaFoldDB" id="A0A6N9PZA2"/>
<dbReference type="Pfam" id="PF04545">
    <property type="entry name" value="Sigma70_r4"/>
    <property type="match status" value="1"/>
</dbReference>
<dbReference type="Gene3D" id="1.20.140.160">
    <property type="match status" value="1"/>
</dbReference>
<dbReference type="Proteomes" id="UP000448943">
    <property type="component" value="Unassembled WGS sequence"/>
</dbReference>